<organism evidence="1 2">
    <name type="scientific">Jeotgalibacillus malaysiensis</name>
    <dbReference type="NCBI Taxonomy" id="1508404"/>
    <lineage>
        <taxon>Bacteria</taxon>
        <taxon>Bacillati</taxon>
        <taxon>Bacillota</taxon>
        <taxon>Bacilli</taxon>
        <taxon>Bacillales</taxon>
        <taxon>Caryophanaceae</taxon>
        <taxon>Jeotgalibacillus</taxon>
    </lineage>
</organism>
<dbReference type="AlphaFoldDB" id="A0A0B5ATB5"/>
<proteinExistence type="predicted"/>
<reference evidence="1 2" key="1">
    <citation type="submission" date="2014-08" db="EMBL/GenBank/DDBJ databases">
        <title>Complete genome of a marine bacteria Jeotgalibacillus malaysiensis.</title>
        <authorList>
            <person name="Yaakop A.S."/>
            <person name="Chan K.-G."/>
            <person name="Goh K.M."/>
        </authorList>
    </citation>
    <scope>NUCLEOTIDE SEQUENCE [LARGE SCALE GENOMIC DNA]</scope>
    <source>
        <strain evidence="1 2">D5</strain>
        <plasmid evidence="2">Plasmid</plasmid>
    </source>
</reference>
<keyword evidence="2" id="KW-1185">Reference proteome</keyword>
<keyword evidence="1" id="KW-0614">Plasmid</keyword>
<dbReference type="KEGG" id="jeo:JMA_40030"/>
<sequence length="106" mass="12487">MNKQQIASFMETFRVEVDSMASQKVTFDETSGHFVYNEEPADVYGETVFIRVIHPDRYESILELDTEQTPESEWIEEFSRTFAELNSDVELFTEFVQGKYKNQNKI</sequence>
<dbReference type="EMBL" id="CP009417">
    <property type="protein sequence ID" value="AJD93321.1"/>
    <property type="molecule type" value="Genomic_DNA"/>
</dbReference>
<name>A0A0B5ATB5_9BACL</name>
<accession>A0A0B5ATB5</accession>
<evidence type="ECO:0000313" key="2">
    <source>
        <dbReference type="Proteomes" id="UP000031449"/>
    </source>
</evidence>
<protein>
    <submittedName>
        <fullName evidence="1">Uncharacterized protein</fullName>
    </submittedName>
</protein>
<dbReference type="BioCyc" id="JESP1508404:G14D9-13287-MONOMER"/>
<geneLocation type="plasmid" evidence="2"/>
<dbReference type="Proteomes" id="UP000031449">
    <property type="component" value="Plasmid unnamed"/>
</dbReference>
<gene>
    <name evidence="1" type="ORF">JMA_40030</name>
</gene>
<dbReference type="HOGENOM" id="CLU_2219572_0_0_9"/>
<evidence type="ECO:0000313" key="1">
    <source>
        <dbReference type="EMBL" id="AJD93321.1"/>
    </source>
</evidence>